<evidence type="ECO:0000313" key="5">
    <source>
        <dbReference type="Proteomes" id="UP000608154"/>
    </source>
</evidence>
<keyword evidence="2" id="KW-0804">Transcription</keyword>
<evidence type="ECO:0000313" key="4">
    <source>
        <dbReference type="EMBL" id="GGC13857.1"/>
    </source>
</evidence>
<dbReference type="Pfam" id="PF01614">
    <property type="entry name" value="IclR_C"/>
    <property type="match status" value="1"/>
</dbReference>
<keyword evidence="1" id="KW-0805">Transcription regulation</keyword>
<evidence type="ECO:0000256" key="2">
    <source>
        <dbReference type="ARBA" id="ARBA00023163"/>
    </source>
</evidence>
<dbReference type="InterPro" id="IPR036388">
    <property type="entry name" value="WH-like_DNA-bd_sf"/>
</dbReference>
<dbReference type="PANTHER" id="PTHR30136:SF39">
    <property type="entry name" value="TRANSCRIPTIONAL REGULATORY PROTEIN"/>
    <property type="match status" value="1"/>
</dbReference>
<protein>
    <submittedName>
        <fullName evidence="4">IclR family transcriptional regulator</fullName>
    </submittedName>
</protein>
<dbReference type="Proteomes" id="UP000608154">
    <property type="component" value="Unassembled WGS sequence"/>
</dbReference>
<dbReference type="GO" id="GO:0003677">
    <property type="term" value="F:DNA binding"/>
    <property type="evidence" value="ECO:0007669"/>
    <property type="project" value="TreeGrafter"/>
</dbReference>
<sequence length="199" mass="21663">MYKSTILRLIGSLQAAGYVQRLRDGRYALGPAIFRLAVAYERMDPLRQHVLPVLEELVRKGSESASFHTLHGPHNRLCLFRVDSSHPTLDRINSGDILPLERGAAGRILMAFSGRDGSDYDALRAQYFALSIGEREAGCAGMASPVFGPEGNLRGAISLSGAANRFTPEMISEWQPRLLTAAAEVTRSLGGSYPNLAHP</sequence>
<dbReference type="InterPro" id="IPR014757">
    <property type="entry name" value="Tscrpt_reg_IclR_C"/>
</dbReference>
<organism evidence="4 5">
    <name type="scientific">Novosphingobium endophyticum</name>
    <dbReference type="NCBI Taxonomy" id="1955250"/>
    <lineage>
        <taxon>Bacteria</taxon>
        <taxon>Pseudomonadati</taxon>
        <taxon>Pseudomonadota</taxon>
        <taxon>Alphaproteobacteria</taxon>
        <taxon>Sphingomonadales</taxon>
        <taxon>Sphingomonadaceae</taxon>
        <taxon>Novosphingobium</taxon>
    </lineage>
</organism>
<dbReference type="Gene3D" id="3.30.450.40">
    <property type="match status" value="2"/>
</dbReference>
<dbReference type="AlphaFoldDB" id="A0A916TVN1"/>
<gene>
    <name evidence="4" type="ORF">GCM10011494_35870</name>
</gene>
<evidence type="ECO:0000256" key="1">
    <source>
        <dbReference type="ARBA" id="ARBA00023015"/>
    </source>
</evidence>
<name>A0A916TVN1_9SPHN</name>
<feature type="domain" description="IclR-ED" evidence="3">
    <location>
        <begin position="32"/>
        <end position="191"/>
    </location>
</feature>
<dbReference type="SUPFAM" id="SSF46785">
    <property type="entry name" value="Winged helix' DNA-binding domain"/>
    <property type="match status" value="1"/>
</dbReference>
<dbReference type="InterPro" id="IPR036390">
    <property type="entry name" value="WH_DNA-bd_sf"/>
</dbReference>
<dbReference type="PROSITE" id="PS51078">
    <property type="entry name" value="ICLR_ED"/>
    <property type="match status" value="1"/>
</dbReference>
<keyword evidence="5" id="KW-1185">Reference proteome</keyword>
<reference evidence="4" key="1">
    <citation type="journal article" date="2014" name="Int. J. Syst. Evol. Microbiol.">
        <title>Complete genome sequence of Corynebacterium casei LMG S-19264T (=DSM 44701T), isolated from a smear-ripened cheese.</title>
        <authorList>
            <consortium name="US DOE Joint Genome Institute (JGI-PGF)"/>
            <person name="Walter F."/>
            <person name="Albersmeier A."/>
            <person name="Kalinowski J."/>
            <person name="Ruckert C."/>
        </authorList>
    </citation>
    <scope>NUCLEOTIDE SEQUENCE</scope>
    <source>
        <strain evidence="4">CGMCC 1.15095</strain>
    </source>
</reference>
<dbReference type="EMBL" id="BMHK01000039">
    <property type="protein sequence ID" value="GGC13857.1"/>
    <property type="molecule type" value="Genomic_DNA"/>
</dbReference>
<reference evidence="4" key="2">
    <citation type="submission" date="2020-09" db="EMBL/GenBank/DDBJ databases">
        <authorList>
            <person name="Sun Q."/>
            <person name="Zhou Y."/>
        </authorList>
    </citation>
    <scope>NUCLEOTIDE SEQUENCE</scope>
    <source>
        <strain evidence="4">CGMCC 1.15095</strain>
    </source>
</reference>
<evidence type="ECO:0000259" key="3">
    <source>
        <dbReference type="PROSITE" id="PS51078"/>
    </source>
</evidence>
<proteinExistence type="predicted"/>
<dbReference type="InterPro" id="IPR050707">
    <property type="entry name" value="HTH_MetabolicPath_Reg"/>
</dbReference>
<dbReference type="GO" id="GO:0003700">
    <property type="term" value="F:DNA-binding transcription factor activity"/>
    <property type="evidence" value="ECO:0007669"/>
    <property type="project" value="TreeGrafter"/>
</dbReference>
<dbReference type="SUPFAM" id="SSF55781">
    <property type="entry name" value="GAF domain-like"/>
    <property type="match status" value="1"/>
</dbReference>
<dbReference type="PANTHER" id="PTHR30136">
    <property type="entry name" value="HELIX-TURN-HELIX TRANSCRIPTIONAL REGULATOR, ICLR FAMILY"/>
    <property type="match status" value="1"/>
</dbReference>
<dbReference type="Gene3D" id="1.10.10.10">
    <property type="entry name" value="Winged helix-like DNA-binding domain superfamily/Winged helix DNA-binding domain"/>
    <property type="match status" value="1"/>
</dbReference>
<accession>A0A916TVN1</accession>
<dbReference type="GO" id="GO:0045892">
    <property type="term" value="P:negative regulation of DNA-templated transcription"/>
    <property type="evidence" value="ECO:0007669"/>
    <property type="project" value="TreeGrafter"/>
</dbReference>
<dbReference type="InterPro" id="IPR029016">
    <property type="entry name" value="GAF-like_dom_sf"/>
</dbReference>
<comment type="caution">
    <text evidence="4">The sequence shown here is derived from an EMBL/GenBank/DDBJ whole genome shotgun (WGS) entry which is preliminary data.</text>
</comment>